<keyword evidence="4 6" id="KW-1133">Transmembrane helix</keyword>
<evidence type="ECO:0000256" key="5">
    <source>
        <dbReference type="ARBA" id="ARBA00023136"/>
    </source>
</evidence>
<evidence type="ECO:0000313" key="7">
    <source>
        <dbReference type="EMBL" id="CAB4779241.1"/>
    </source>
</evidence>
<feature type="transmembrane region" description="Helical" evidence="6">
    <location>
        <begin position="87"/>
        <end position="104"/>
    </location>
</feature>
<evidence type="ECO:0000256" key="3">
    <source>
        <dbReference type="ARBA" id="ARBA00022692"/>
    </source>
</evidence>
<dbReference type="AlphaFoldDB" id="A0A6J6W2Y5"/>
<feature type="transmembrane region" description="Helical" evidence="6">
    <location>
        <begin position="20"/>
        <end position="53"/>
    </location>
</feature>
<organism evidence="7">
    <name type="scientific">freshwater metagenome</name>
    <dbReference type="NCBI Taxonomy" id="449393"/>
    <lineage>
        <taxon>unclassified sequences</taxon>
        <taxon>metagenomes</taxon>
        <taxon>ecological metagenomes</taxon>
    </lineage>
</organism>
<comment type="subcellular location">
    <subcellularLocation>
        <location evidence="1">Cell membrane</location>
        <topology evidence="1">Multi-pass membrane protein</topology>
    </subcellularLocation>
</comment>
<feature type="transmembrane region" description="Helical" evidence="6">
    <location>
        <begin position="110"/>
        <end position="131"/>
    </location>
</feature>
<evidence type="ECO:0000256" key="4">
    <source>
        <dbReference type="ARBA" id="ARBA00022989"/>
    </source>
</evidence>
<keyword evidence="2" id="KW-1003">Cell membrane</keyword>
<dbReference type="EMBL" id="CAFAAB010000030">
    <property type="protein sequence ID" value="CAB4779241.1"/>
    <property type="molecule type" value="Genomic_DNA"/>
</dbReference>
<proteinExistence type="predicted"/>
<dbReference type="InterPro" id="IPR005598">
    <property type="entry name" value="ATP_synth_I"/>
</dbReference>
<reference evidence="7" key="1">
    <citation type="submission" date="2020-05" db="EMBL/GenBank/DDBJ databases">
        <authorList>
            <person name="Chiriac C."/>
            <person name="Salcher M."/>
            <person name="Ghai R."/>
            <person name="Kavagutti S V."/>
        </authorList>
    </citation>
    <scope>NUCLEOTIDE SEQUENCE</scope>
</reference>
<name>A0A6J6W2Y5_9ZZZZ</name>
<evidence type="ECO:0000256" key="1">
    <source>
        <dbReference type="ARBA" id="ARBA00004651"/>
    </source>
</evidence>
<sequence length="139" mass="14337">MTDETSPNPLSKLMRRTTISAVAISAVGFVVALLLGSILGALGVLLGFGVALLNFRLLDREVSRVNIDPEAGEKATKAARNQLGRSAGARLGIVTVVVIATFMLSKELALGTAIGVALSQVSFAVNAYGAVASERGLKL</sequence>
<keyword evidence="3 6" id="KW-0812">Transmembrane</keyword>
<protein>
    <submittedName>
        <fullName evidence="7">Unannotated protein</fullName>
    </submittedName>
</protein>
<accession>A0A6J6W2Y5</accession>
<dbReference type="Pfam" id="PF03899">
    <property type="entry name" value="ATP-synt_I"/>
    <property type="match status" value="1"/>
</dbReference>
<evidence type="ECO:0000256" key="2">
    <source>
        <dbReference type="ARBA" id="ARBA00022475"/>
    </source>
</evidence>
<evidence type="ECO:0000256" key="6">
    <source>
        <dbReference type="SAM" id="Phobius"/>
    </source>
</evidence>
<gene>
    <name evidence="7" type="ORF">UFOPK2958_00414</name>
</gene>
<keyword evidence="5 6" id="KW-0472">Membrane</keyword>